<evidence type="ECO:0000313" key="3">
    <source>
        <dbReference type="Proteomes" id="UP000177817"/>
    </source>
</evidence>
<reference evidence="2 3" key="1">
    <citation type="journal article" date="2016" name="Nat. Commun.">
        <title>Thousands of microbial genomes shed light on interconnected biogeochemical processes in an aquifer system.</title>
        <authorList>
            <person name="Anantharaman K."/>
            <person name="Brown C.T."/>
            <person name="Hug L.A."/>
            <person name="Sharon I."/>
            <person name="Castelle C.J."/>
            <person name="Probst A.J."/>
            <person name="Thomas B.C."/>
            <person name="Singh A."/>
            <person name="Wilkins M.J."/>
            <person name="Karaoz U."/>
            <person name="Brodie E.L."/>
            <person name="Williams K.H."/>
            <person name="Hubbard S.S."/>
            <person name="Banfield J.F."/>
        </authorList>
    </citation>
    <scope>NUCLEOTIDE SEQUENCE [LARGE SCALE GENOMIC DNA]</scope>
</reference>
<feature type="signal peptide" evidence="1">
    <location>
        <begin position="1"/>
        <end position="22"/>
    </location>
</feature>
<organism evidence="2 3">
    <name type="scientific">Candidatus Komeilibacteria bacterium RIFCSPHIGHO2_01_FULL_52_14</name>
    <dbReference type="NCBI Taxonomy" id="1798549"/>
    <lineage>
        <taxon>Bacteria</taxon>
        <taxon>Candidatus Komeiliibacteriota</taxon>
    </lineage>
</organism>
<sequence length="145" mass="15767">MKRLATFSVILLVPAIFAIVWADNPAPPPTGTEFEDALQARILGKAGLPKNLGEIVGKTACFKEQLTPPTDQGLHGSVLSCAAIKVAVYEDLKLEGGGLRVVLYLEADKMLPFKRLEYELYARDPYWVTITDDGKAGGRGKLTVH</sequence>
<comment type="caution">
    <text evidence="2">The sequence shown here is derived from an EMBL/GenBank/DDBJ whole genome shotgun (WGS) entry which is preliminary data.</text>
</comment>
<dbReference type="AlphaFoldDB" id="A0A1G2BLC3"/>
<evidence type="ECO:0000256" key="1">
    <source>
        <dbReference type="SAM" id="SignalP"/>
    </source>
</evidence>
<name>A0A1G2BLC3_9BACT</name>
<gene>
    <name evidence="2" type="ORF">A2677_03620</name>
</gene>
<protein>
    <submittedName>
        <fullName evidence="2">Uncharacterized protein</fullName>
    </submittedName>
</protein>
<dbReference type="EMBL" id="MHKK01000022">
    <property type="protein sequence ID" value="OGY89902.1"/>
    <property type="molecule type" value="Genomic_DNA"/>
</dbReference>
<keyword evidence="1" id="KW-0732">Signal</keyword>
<accession>A0A1G2BLC3</accession>
<proteinExistence type="predicted"/>
<evidence type="ECO:0000313" key="2">
    <source>
        <dbReference type="EMBL" id="OGY89902.1"/>
    </source>
</evidence>
<dbReference type="Proteomes" id="UP000177817">
    <property type="component" value="Unassembled WGS sequence"/>
</dbReference>
<feature type="chain" id="PRO_5009582094" evidence="1">
    <location>
        <begin position="23"/>
        <end position="145"/>
    </location>
</feature>